<evidence type="ECO:0000259" key="9">
    <source>
        <dbReference type="Pfam" id="PF03175"/>
    </source>
</evidence>
<comment type="catalytic activity">
    <reaction evidence="8">
        <text>DNA(n) + a 2'-deoxyribonucleoside 5'-triphosphate = DNA(n+1) + diphosphate</text>
        <dbReference type="Rhea" id="RHEA:22508"/>
        <dbReference type="Rhea" id="RHEA-COMP:17339"/>
        <dbReference type="Rhea" id="RHEA-COMP:17340"/>
        <dbReference type="ChEBI" id="CHEBI:33019"/>
        <dbReference type="ChEBI" id="CHEBI:61560"/>
        <dbReference type="ChEBI" id="CHEBI:173112"/>
        <dbReference type="EC" id="2.7.7.7"/>
    </reaction>
</comment>
<sequence>MPAFLERNYYCDLCGKGYNNIETHTCISVCSACRRPGKDCPTDTLRDCLECYTWYKEQQTKTFHFQHELVTYCQSDVDILRKCCGAFRTIFMSETGIDPFLDSLTLASACNKVFRAHYMKADTIVIIPRALMEAPKPGEDWKKFQPRQQSNKALRWLEWKQHEKTIEALSQHQPTPNIRHARNGGEVKVGPFSLDGYDLNDKTAYEFHGCCYHGCATCYPGPIEDLKHHHPYDPSRTMRDLNHHTTERIGKLKTYGLDKIEVMWECEFDRQRQQNPEMDEFITGLELRGWPCPDPLMPRNAFFGGRTNAIQLMAEPQQEGEELHYVDVVSLYPYVCKYGKFPIQEPQIITQPELDRWHEYEGLVQCRVLPPKNLYHPVLPFRNGKLTFPLCRTCVQDHMKQDDVAVYQECHHIEKERAWVGTLVTLELKKAVGMGYKILEIYEVWHWNQWSQYDPATKTGGLFTDYINRYLKMKMESSGYPDICHTDEEKRHFIEEVYRKEGITLDPDQIIPNKGKRAFSKSILNTLWGKFGQRDNFSQTEYITDPSEYFQLMNDSTETVKDVQIVNDNMVMIEKLKKEQHVQPCAITNVVIAAFVTAQARLKLYSVLEPLGNRVCYFDTDSIIYRHLPLQWNPTEACCGYGL</sequence>
<protein>
    <recommendedName>
        <fullName evidence="2">DNA-directed DNA polymerase</fullName>
        <ecNumber evidence="2">2.7.7.7</ecNumber>
    </recommendedName>
</protein>
<dbReference type="OMA" id="EWAYSED"/>
<evidence type="ECO:0000256" key="7">
    <source>
        <dbReference type="ARBA" id="ARBA00023125"/>
    </source>
</evidence>
<accession>V4AGE9</accession>
<dbReference type="EMBL" id="KB202063">
    <property type="protein sequence ID" value="ESO92486.1"/>
    <property type="molecule type" value="Genomic_DNA"/>
</dbReference>
<dbReference type="GO" id="GO:0003677">
    <property type="term" value="F:DNA binding"/>
    <property type="evidence" value="ECO:0007669"/>
    <property type="project" value="UniProtKB-KW"/>
</dbReference>
<dbReference type="KEGG" id="lgi:LOTGIDRAFT_175691"/>
<feature type="domain" description="DNA-directed DNA polymerase family B mitochondria/virus" evidence="9">
    <location>
        <begin position="299"/>
        <end position="477"/>
    </location>
</feature>
<dbReference type="GO" id="GO:0006260">
    <property type="term" value="P:DNA replication"/>
    <property type="evidence" value="ECO:0007669"/>
    <property type="project" value="UniProtKB-KW"/>
</dbReference>
<dbReference type="PANTHER" id="PTHR33568">
    <property type="entry name" value="DNA POLYMERASE"/>
    <property type="match status" value="1"/>
</dbReference>
<dbReference type="InterPro" id="IPR023211">
    <property type="entry name" value="DNA_pol_palm_dom_sf"/>
</dbReference>
<evidence type="ECO:0000313" key="11">
    <source>
        <dbReference type="Proteomes" id="UP000030746"/>
    </source>
</evidence>
<evidence type="ECO:0000256" key="5">
    <source>
        <dbReference type="ARBA" id="ARBA00022705"/>
    </source>
</evidence>
<evidence type="ECO:0000256" key="2">
    <source>
        <dbReference type="ARBA" id="ARBA00012417"/>
    </source>
</evidence>
<reference evidence="10 11" key="1">
    <citation type="journal article" date="2013" name="Nature">
        <title>Insights into bilaterian evolution from three spiralian genomes.</title>
        <authorList>
            <person name="Simakov O."/>
            <person name="Marletaz F."/>
            <person name="Cho S.J."/>
            <person name="Edsinger-Gonzales E."/>
            <person name="Havlak P."/>
            <person name="Hellsten U."/>
            <person name="Kuo D.H."/>
            <person name="Larsson T."/>
            <person name="Lv J."/>
            <person name="Arendt D."/>
            <person name="Savage R."/>
            <person name="Osoegawa K."/>
            <person name="de Jong P."/>
            <person name="Grimwood J."/>
            <person name="Chapman J.A."/>
            <person name="Shapiro H."/>
            <person name="Aerts A."/>
            <person name="Otillar R.P."/>
            <person name="Terry A.Y."/>
            <person name="Boore J.L."/>
            <person name="Grigoriev I.V."/>
            <person name="Lindberg D.R."/>
            <person name="Seaver E.C."/>
            <person name="Weisblat D.A."/>
            <person name="Putnam N.H."/>
            <person name="Rokhsar D.S."/>
        </authorList>
    </citation>
    <scope>NUCLEOTIDE SEQUENCE [LARGE SCALE GENOMIC DNA]</scope>
</reference>
<keyword evidence="7" id="KW-0238">DNA-binding</keyword>
<name>V4AGE9_LOTGI</name>
<evidence type="ECO:0000256" key="4">
    <source>
        <dbReference type="ARBA" id="ARBA00022695"/>
    </source>
</evidence>
<evidence type="ECO:0000256" key="3">
    <source>
        <dbReference type="ARBA" id="ARBA00022679"/>
    </source>
</evidence>
<dbReference type="SUPFAM" id="SSF56672">
    <property type="entry name" value="DNA/RNA polymerases"/>
    <property type="match status" value="1"/>
</dbReference>
<proteinExistence type="inferred from homology"/>
<comment type="similarity">
    <text evidence="1">Belongs to the DNA polymerase type-B family.</text>
</comment>
<dbReference type="EC" id="2.7.7.7" evidence="2"/>
<dbReference type="GO" id="GO:0000166">
    <property type="term" value="F:nucleotide binding"/>
    <property type="evidence" value="ECO:0007669"/>
    <property type="project" value="InterPro"/>
</dbReference>
<dbReference type="GO" id="GO:0003887">
    <property type="term" value="F:DNA-directed DNA polymerase activity"/>
    <property type="evidence" value="ECO:0007669"/>
    <property type="project" value="UniProtKB-KW"/>
</dbReference>
<keyword evidence="6" id="KW-0239">DNA-directed DNA polymerase</keyword>
<keyword evidence="3" id="KW-0808">Transferase</keyword>
<dbReference type="OrthoDB" id="10063027at2759"/>
<dbReference type="STRING" id="225164.V4AGE9"/>
<dbReference type="CTD" id="20243332"/>
<gene>
    <name evidence="10" type="ORF">LOTGIDRAFT_175691</name>
</gene>
<dbReference type="GeneID" id="20243332"/>
<dbReference type="HOGENOM" id="CLU_001474_3_0_1"/>
<evidence type="ECO:0000313" key="10">
    <source>
        <dbReference type="EMBL" id="ESO92486.1"/>
    </source>
</evidence>
<dbReference type="Pfam" id="PF03175">
    <property type="entry name" value="DNA_pol_B_2"/>
    <property type="match status" value="2"/>
</dbReference>
<dbReference type="Proteomes" id="UP000030746">
    <property type="component" value="Unassembled WGS sequence"/>
</dbReference>
<keyword evidence="11" id="KW-1185">Reference proteome</keyword>
<dbReference type="InterPro" id="IPR043502">
    <property type="entry name" value="DNA/RNA_pol_sf"/>
</dbReference>
<keyword evidence="4" id="KW-0548">Nucleotidyltransferase</keyword>
<dbReference type="PANTHER" id="PTHR33568:SF3">
    <property type="entry name" value="DNA-DIRECTED DNA POLYMERASE"/>
    <property type="match status" value="1"/>
</dbReference>
<dbReference type="AlphaFoldDB" id="V4AGE9"/>
<feature type="domain" description="DNA-directed DNA polymerase family B mitochondria/virus" evidence="9">
    <location>
        <begin position="513"/>
        <end position="604"/>
    </location>
</feature>
<evidence type="ECO:0000256" key="8">
    <source>
        <dbReference type="ARBA" id="ARBA00049244"/>
    </source>
</evidence>
<evidence type="ECO:0000256" key="6">
    <source>
        <dbReference type="ARBA" id="ARBA00022932"/>
    </source>
</evidence>
<dbReference type="RefSeq" id="XP_009056826.1">
    <property type="nucleotide sequence ID" value="XM_009058578.1"/>
</dbReference>
<dbReference type="Gene3D" id="3.90.1600.10">
    <property type="entry name" value="Palm domain of DNA polymerase"/>
    <property type="match status" value="1"/>
</dbReference>
<keyword evidence="5" id="KW-0235">DNA replication</keyword>
<dbReference type="InterPro" id="IPR004868">
    <property type="entry name" value="DNA-dir_DNA_pol_B_mt/vir"/>
</dbReference>
<organism evidence="10 11">
    <name type="scientific">Lottia gigantea</name>
    <name type="common">Giant owl limpet</name>
    <dbReference type="NCBI Taxonomy" id="225164"/>
    <lineage>
        <taxon>Eukaryota</taxon>
        <taxon>Metazoa</taxon>
        <taxon>Spiralia</taxon>
        <taxon>Lophotrochozoa</taxon>
        <taxon>Mollusca</taxon>
        <taxon>Gastropoda</taxon>
        <taxon>Patellogastropoda</taxon>
        <taxon>Lottioidea</taxon>
        <taxon>Lottiidae</taxon>
        <taxon>Lottia</taxon>
    </lineage>
</organism>
<evidence type="ECO:0000256" key="1">
    <source>
        <dbReference type="ARBA" id="ARBA00005755"/>
    </source>
</evidence>